<dbReference type="SUPFAM" id="SSF56112">
    <property type="entry name" value="Protein kinase-like (PK-like)"/>
    <property type="match status" value="1"/>
</dbReference>
<gene>
    <name evidence="9" type="ORF">F0U60_05980</name>
</gene>
<evidence type="ECO:0000313" key="9">
    <source>
        <dbReference type="EMBL" id="WNG43696.1"/>
    </source>
</evidence>
<dbReference type="SUPFAM" id="SSF160246">
    <property type="entry name" value="EspE N-terminal domain-like"/>
    <property type="match status" value="1"/>
</dbReference>
<feature type="compositionally biased region" description="Pro residues" evidence="6">
    <location>
        <begin position="337"/>
        <end position="348"/>
    </location>
</feature>
<dbReference type="CDD" id="cd14014">
    <property type="entry name" value="STKc_PknB_like"/>
    <property type="match status" value="1"/>
</dbReference>
<accession>A0ABY9WIR9</accession>
<evidence type="ECO:0000256" key="1">
    <source>
        <dbReference type="ARBA" id="ARBA00022679"/>
    </source>
</evidence>
<feature type="region of interest" description="Disordered" evidence="6">
    <location>
        <begin position="319"/>
        <end position="423"/>
    </location>
</feature>
<dbReference type="EMBL" id="CP043494">
    <property type="protein sequence ID" value="WNG43696.1"/>
    <property type="molecule type" value="Genomic_DNA"/>
</dbReference>
<feature type="domain" description="Protein kinase" evidence="7">
    <location>
        <begin position="4"/>
        <end position="278"/>
    </location>
</feature>
<evidence type="ECO:0000256" key="2">
    <source>
        <dbReference type="ARBA" id="ARBA00022741"/>
    </source>
</evidence>
<dbReference type="Gene3D" id="3.40.50.2300">
    <property type="match status" value="1"/>
</dbReference>
<feature type="region of interest" description="Disordered" evidence="6">
    <location>
        <begin position="619"/>
        <end position="643"/>
    </location>
</feature>
<protein>
    <submittedName>
        <fullName evidence="9">Protein kinase</fullName>
    </submittedName>
</protein>
<dbReference type="InterPro" id="IPR000719">
    <property type="entry name" value="Prot_kinase_dom"/>
</dbReference>
<dbReference type="Pfam" id="PF00069">
    <property type="entry name" value="Pkinase"/>
    <property type="match status" value="1"/>
</dbReference>
<dbReference type="PROSITE" id="PS50011">
    <property type="entry name" value="PROTEIN_KINASE_DOM"/>
    <property type="match status" value="1"/>
</dbReference>
<feature type="compositionally biased region" description="Pro residues" evidence="6">
    <location>
        <begin position="624"/>
        <end position="636"/>
    </location>
</feature>
<sequence>MATYRLIRKLAAGGMAEVFLAKVVGAEGFEKPVAVKRILPSLAQDREFVELFLREAKLTVCLQHANVVQVFDLGSISGQYYMVMEFVDGENLRALQRGSASTQVPLGLREVCFIVQQVTEGLAYAHGRADAAGRPLNIIHRDVNPSNVMVAASGEVKLADFGIAKAANAQNGTQVGVVKGKAGYLAPEQVKGAEVDQRADLFLIGLMLYELLAGKQLFGGTDYFQTLRQIAQFDVKSLAPVPGVPPALWSIVTRALAPEPSARFHRARDISDALQNFLFDHRLRVGPQDVAALFARCFPGRHSPLDGSGEVRGEEIRLGSDAGLQRPQTLTSVRSRPPFPGGPRPGTPATPIRTVTDPGRMQPPPPPPEVRGGTSLSMQVPPPLPASARTGALPATQAGTVSPGARTVTQTGVGSSLSVSPPTRVMRAPRRKLGEMLVAAGKLSETQLRGALERQKRTGGRIGELLVAEGLISEEDVVRALGEQAGIPFIADQVLRTMPVPKALLGLLPLEKAERLEAVPVTQQSKELVCAMREPRDLARLDELKFITGCPVRGIYATEGAIRRAIGRFYRGDDPDQMDDWSSMMPMAGAATTPSGVTPYADKHTRTRERMLDESAFEEVAAAPAPPPASPPPVPESAPATPAPASLARTMLVVSDDVELREAAVRLFTRQGVAASGSCAADVERAVALGGTEVALVAADTVPDAPSVVSRLMRVAPSVEVRVLPSLAEALGGEAGPLGRASRLHARVVDAALAALGGVGVQGASLAKLARRVARRLGAGCAEAERASAVAYALALAAFQESSERFSRPSCEAVRAILGRDAGELASLIGACTREAPPLTESANKATLALAAAVSLLEVAGTATLVASSASQALVKLRAESRLPGVALEALSAEVMELVLGDRASHTVVLAEPNTARASALQARFLADGVRVVLADSAARVRTLLSQGSQALVVASRLPDGDGASLTRALRSVVETASLPIFVLAPAEDPGLVEAGLDAGADDVLTYPVNPDVLVAKLRRALQPRRVSLTPTPAPVAATMTSAFMNA</sequence>
<evidence type="ECO:0000259" key="8">
    <source>
        <dbReference type="PROSITE" id="PS50110"/>
    </source>
</evidence>
<dbReference type="Gene3D" id="3.30.200.20">
    <property type="entry name" value="Phosphorylase Kinase, domain 1"/>
    <property type="match status" value="1"/>
</dbReference>
<evidence type="ECO:0000313" key="10">
    <source>
        <dbReference type="Proteomes" id="UP001611383"/>
    </source>
</evidence>
<dbReference type="InterPro" id="IPR001789">
    <property type="entry name" value="Sig_transdc_resp-reg_receiver"/>
</dbReference>
<dbReference type="PANTHER" id="PTHR43289:SF6">
    <property type="entry name" value="SERINE_THREONINE-PROTEIN KINASE NEKL-3"/>
    <property type="match status" value="1"/>
</dbReference>
<evidence type="ECO:0000259" key="7">
    <source>
        <dbReference type="PROSITE" id="PS50011"/>
    </source>
</evidence>
<dbReference type="RefSeq" id="WP_395815190.1">
    <property type="nucleotide sequence ID" value="NZ_CP043494.1"/>
</dbReference>
<dbReference type="SMART" id="SM00448">
    <property type="entry name" value="REC"/>
    <property type="match status" value="1"/>
</dbReference>
<evidence type="ECO:0000256" key="6">
    <source>
        <dbReference type="SAM" id="MobiDB-lite"/>
    </source>
</evidence>
<keyword evidence="2" id="KW-0547">Nucleotide-binding</keyword>
<dbReference type="GO" id="GO:0016301">
    <property type="term" value="F:kinase activity"/>
    <property type="evidence" value="ECO:0007669"/>
    <property type="project" value="UniProtKB-KW"/>
</dbReference>
<feature type="compositionally biased region" description="Polar residues" evidence="6">
    <location>
        <begin position="407"/>
        <end position="421"/>
    </location>
</feature>
<feature type="domain" description="Response regulatory" evidence="8">
    <location>
        <begin position="907"/>
        <end position="1022"/>
    </location>
</feature>
<comment type="caution">
    <text evidence="5">Lacks conserved residue(s) required for the propagation of feature annotation.</text>
</comment>
<dbReference type="InterPro" id="IPR007831">
    <property type="entry name" value="T2SS_GspE_N"/>
</dbReference>
<dbReference type="InterPro" id="IPR011006">
    <property type="entry name" value="CheY-like_superfamily"/>
</dbReference>
<dbReference type="InterPro" id="IPR011009">
    <property type="entry name" value="Kinase-like_dom_sf"/>
</dbReference>
<keyword evidence="4" id="KW-0067">ATP-binding</keyword>
<keyword evidence="3 9" id="KW-0418">Kinase</keyword>
<reference evidence="9 10" key="1">
    <citation type="submission" date="2019-08" db="EMBL/GenBank/DDBJ databases">
        <title>Archangium and Cystobacter genomes.</title>
        <authorList>
            <person name="Chen I.-C.K."/>
            <person name="Wielgoss S."/>
        </authorList>
    </citation>
    <scope>NUCLEOTIDE SEQUENCE [LARGE SCALE GENOMIC DNA]</scope>
    <source>
        <strain evidence="9 10">Cbm 6</strain>
    </source>
</reference>
<evidence type="ECO:0000256" key="4">
    <source>
        <dbReference type="ARBA" id="ARBA00022840"/>
    </source>
</evidence>
<name>A0ABY9WIR9_9BACT</name>
<keyword evidence="10" id="KW-1185">Reference proteome</keyword>
<keyword evidence="1" id="KW-0808">Transferase</keyword>
<dbReference type="PANTHER" id="PTHR43289">
    <property type="entry name" value="MITOGEN-ACTIVATED PROTEIN KINASE KINASE KINASE 20-RELATED"/>
    <property type="match status" value="1"/>
</dbReference>
<organism evidence="9 10">
    <name type="scientific">Archangium minus</name>
    <dbReference type="NCBI Taxonomy" id="83450"/>
    <lineage>
        <taxon>Bacteria</taxon>
        <taxon>Pseudomonadati</taxon>
        <taxon>Myxococcota</taxon>
        <taxon>Myxococcia</taxon>
        <taxon>Myxococcales</taxon>
        <taxon>Cystobacterineae</taxon>
        <taxon>Archangiaceae</taxon>
        <taxon>Archangium</taxon>
    </lineage>
</organism>
<dbReference type="Pfam" id="PF05157">
    <property type="entry name" value="MshEN"/>
    <property type="match status" value="1"/>
</dbReference>
<evidence type="ECO:0000256" key="3">
    <source>
        <dbReference type="ARBA" id="ARBA00022777"/>
    </source>
</evidence>
<dbReference type="InterPro" id="IPR037257">
    <property type="entry name" value="T2SS_E_N_sf"/>
</dbReference>
<dbReference type="Gene3D" id="1.10.510.10">
    <property type="entry name" value="Transferase(Phosphotransferase) domain 1"/>
    <property type="match status" value="1"/>
</dbReference>
<evidence type="ECO:0000256" key="5">
    <source>
        <dbReference type="PROSITE-ProRule" id="PRU00169"/>
    </source>
</evidence>
<proteinExistence type="predicted"/>
<dbReference type="Proteomes" id="UP001611383">
    <property type="component" value="Chromosome"/>
</dbReference>
<dbReference type="PROSITE" id="PS50110">
    <property type="entry name" value="RESPONSE_REGULATORY"/>
    <property type="match status" value="1"/>
</dbReference>
<dbReference type="Gene3D" id="3.30.300.160">
    <property type="entry name" value="Type II secretion system, protein E, N-terminal domain"/>
    <property type="match status" value="1"/>
</dbReference>
<dbReference type="SUPFAM" id="SSF52172">
    <property type="entry name" value="CheY-like"/>
    <property type="match status" value="1"/>
</dbReference>